<evidence type="ECO:0000313" key="2">
    <source>
        <dbReference type="Proteomes" id="UP000315908"/>
    </source>
</evidence>
<name>A0A562MHA7_9SPHI</name>
<protein>
    <submittedName>
        <fullName evidence="1">Uncharacterized protein</fullName>
    </submittedName>
</protein>
<comment type="caution">
    <text evidence="1">The sequence shown here is derived from an EMBL/GenBank/DDBJ whole genome shotgun (WGS) entry which is preliminary data.</text>
</comment>
<reference evidence="1 2" key="1">
    <citation type="journal article" date="2015" name="Stand. Genomic Sci.">
        <title>Genomic Encyclopedia of Bacterial and Archaeal Type Strains, Phase III: the genomes of soil and plant-associated and newly described type strains.</title>
        <authorList>
            <person name="Whitman W.B."/>
            <person name="Woyke T."/>
            <person name="Klenk H.P."/>
            <person name="Zhou Y."/>
            <person name="Lilburn T.G."/>
            <person name="Beck B.J."/>
            <person name="De Vos P."/>
            <person name="Vandamme P."/>
            <person name="Eisen J.A."/>
            <person name="Garrity G."/>
            <person name="Hugenholtz P."/>
            <person name="Kyrpides N.C."/>
        </authorList>
    </citation>
    <scope>NUCLEOTIDE SEQUENCE [LARGE SCALE GENOMIC DNA]</scope>
    <source>
        <strain evidence="1 2">CGMCC 1.6855</strain>
    </source>
</reference>
<gene>
    <name evidence="1" type="ORF">IQ31_02635</name>
</gene>
<evidence type="ECO:0000313" key="1">
    <source>
        <dbReference type="EMBL" id="TWI19325.1"/>
    </source>
</evidence>
<dbReference type="AlphaFoldDB" id="A0A562MHA7"/>
<organism evidence="1 2">
    <name type="scientific">Sphingobacterium siyangense</name>
    <dbReference type="NCBI Taxonomy" id="459529"/>
    <lineage>
        <taxon>Bacteria</taxon>
        <taxon>Pseudomonadati</taxon>
        <taxon>Bacteroidota</taxon>
        <taxon>Sphingobacteriia</taxon>
        <taxon>Sphingobacteriales</taxon>
        <taxon>Sphingobacteriaceae</taxon>
        <taxon>Sphingobacterium</taxon>
    </lineage>
</organism>
<proteinExistence type="predicted"/>
<dbReference type="Proteomes" id="UP000315908">
    <property type="component" value="Unassembled WGS sequence"/>
</dbReference>
<accession>A0A562MHA7</accession>
<sequence>MWPVDELMSESFNMDEVLKVSVAFRNSGLLAKWSLKLYYCKDPAMMRGL</sequence>
<dbReference type="EMBL" id="VLKR01000013">
    <property type="protein sequence ID" value="TWI19325.1"/>
    <property type="molecule type" value="Genomic_DNA"/>
</dbReference>